<dbReference type="RefSeq" id="WP_188781238.1">
    <property type="nucleotide sequence ID" value="NZ_BMKQ01000002.1"/>
</dbReference>
<dbReference type="InterPro" id="IPR001761">
    <property type="entry name" value="Peripla_BP/Lac1_sug-bd_dom"/>
</dbReference>
<organism evidence="3 4">
    <name type="scientific">Marmoricola endophyticus</name>
    <dbReference type="NCBI Taxonomy" id="2040280"/>
    <lineage>
        <taxon>Bacteria</taxon>
        <taxon>Bacillati</taxon>
        <taxon>Actinomycetota</taxon>
        <taxon>Actinomycetes</taxon>
        <taxon>Propionibacteriales</taxon>
        <taxon>Nocardioidaceae</taxon>
        <taxon>Marmoricola</taxon>
    </lineage>
</organism>
<dbReference type="Pfam" id="PF00532">
    <property type="entry name" value="Peripla_BP_1"/>
    <property type="match status" value="1"/>
</dbReference>
<feature type="domain" description="Periplasmic binding protein/LacI sugar binding" evidence="2">
    <location>
        <begin position="47"/>
        <end position="266"/>
    </location>
</feature>
<gene>
    <name evidence="3" type="ORF">GCM10011519_33460</name>
</gene>
<feature type="compositionally biased region" description="Polar residues" evidence="1">
    <location>
        <begin position="291"/>
        <end position="301"/>
    </location>
</feature>
<evidence type="ECO:0000259" key="2">
    <source>
        <dbReference type="Pfam" id="PF00532"/>
    </source>
</evidence>
<dbReference type="SUPFAM" id="SSF53822">
    <property type="entry name" value="Periplasmic binding protein-like I"/>
    <property type="match status" value="1"/>
</dbReference>
<name>A0A917BTH8_9ACTN</name>
<accession>A0A917BTH8</accession>
<evidence type="ECO:0000313" key="4">
    <source>
        <dbReference type="Proteomes" id="UP000649179"/>
    </source>
</evidence>
<dbReference type="AlphaFoldDB" id="A0A917BTH8"/>
<protein>
    <recommendedName>
        <fullName evidence="2">Periplasmic binding protein/LacI sugar binding domain-containing protein</fullName>
    </recommendedName>
</protein>
<proteinExistence type="predicted"/>
<sequence>MRRTTAALALAVGVTGLAACGNDDADEARATPAPVALRPGGTVSAVTIGVVVSLTSQPGEGQEWASAAEGAQVAAYRYRQGGIAVKLVAVNDAGTEEGGERAVASLVRQKVSGIVLATSGDHVGAEVAAATDADTPVVLPYSEDTDLPDGAWQTGPSQDQSDRVVSAAVEATGAARPVVVDAGGGALAGLPDARTVKYQAGGDAAALAARLFPTRKVTDGSGQNAKQRAAADAAQERLIARAPDAVVVSGPARLQAAVVAAVQGQGTDAPVYLTPDALSPDFATTLDEAGGSTSSELQTAGTPDADTAAMTSGRDGSSASAYFSALRSLSQSSAKDLFDSQPFGDVAYAADAASHDAVVTLVTAAAKASSTAPGNVAKAMSGLQVDRADGIAGPALNLRSQQAVPSGSVVLLKSTAQDPGLRPAGEKTRLFWFASDQR</sequence>
<feature type="region of interest" description="Disordered" evidence="1">
    <location>
        <begin position="283"/>
        <end position="313"/>
    </location>
</feature>
<dbReference type="Proteomes" id="UP000649179">
    <property type="component" value="Unassembled WGS sequence"/>
</dbReference>
<reference evidence="3" key="2">
    <citation type="submission" date="2020-09" db="EMBL/GenBank/DDBJ databases">
        <authorList>
            <person name="Sun Q."/>
            <person name="Zhou Y."/>
        </authorList>
    </citation>
    <scope>NUCLEOTIDE SEQUENCE</scope>
    <source>
        <strain evidence="3">CGMCC 1.16067</strain>
    </source>
</reference>
<dbReference type="EMBL" id="BMKQ01000002">
    <property type="protein sequence ID" value="GGF56851.1"/>
    <property type="molecule type" value="Genomic_DNA"/>
</dbReference>
<dbReference type="PROSITE" id="PS51257">
    <property type="entry name" value="PROKAR_LIPOPROTEIN"/>
    <property type="match status" value="1"/>
</dbReference>
<comment type="caution">
    <text evidence="3">The sequence shown here is derived from an EMBL/GenBank/DDBJ whole genome shotgun (WGS) entry which is preliminary data.</text>
</comment>
<keyword evidence="4" id="KW-1185">Reference proteome</keyword>
<evidence type="ECO:0000256" key="1">
    <source>
        <dbReference type="SAM" id="MobiDB-lite"/>
    </source>
</evidence>
<reference evidence="3" key="1">
    <citation type="journal article" date="2014" name="Int. J. Syst. Evol. Microbiol.">
        <title>Complete genome sequence of Corynebacterium casei LMG S-19264T (=DSM 44701T), isolated from a smear-ripened cheese.</title>
        <authorList>
            <consortium name="US DOE Joint Genome Institute (JGI-PGF)"/>
            <person name="Walter F."/>
            <person name="Albersmeier A."/>
            <person name="Kalinowski J."/>
            <person name="Ruckert C."/>
        </authorList>
    </citation>
    <scope>NUCLEOTIDE SEQUENCE</scope>
    <source>
        <strain evidence="3">CGMCC 1.16067</strain>
    </source>
</reference>
<evidence type="ECO:0000313" key="3">
    <source>
        <dbReference type="EMBL" id="GGF56851.1"/>
    </source>
</evidence>
<dbReference type="Gene3D" id="3.40.50.2300">
    <property type="match status" value="1"/>
</dbReference>
<dbReference type="InterPro" id="IPR028082">
    <property type="entry name" value="Peripla_BP_I"/>
</dbReference>